<comment type="caution">
    <text evidence="1">The sequence shown here is derived from an EMBL/GenBank/DDBJ whole genome shotgun (WGS) entry which is preliminary data.</text>
</comment>
<name>A0ABD3GK92_9MARC</name>
<keyword evidence="2" id="KW-1185">Reference proteome</keyword>
<evidence type="ECO:0000313" key="1">
    <source>
        <dbReference type="EMBL" id="KAL3678129.1"/>
    </source>
</evidence>
<dbReference type="EMBL" id="JBJQOH010000007">
    <property type="protein sequence ID" value="KAL3678129.1"/>
    <property type="molecule type" value="Genomic_DNA"/>
</dbReference>
<evidence type="ECO:0000313" key="2">
    <source>
        <dbReference type="Proteomes" id="UP001633002"/>
    </source>
</evidence>
<reference evidence="1 2" key="1">
    <citation type="submission" date="2024-09" db="EMBL/GenBank/DDBJ databases">
        <title>Chromosome-scale assembly of Riccia sorocarpa.</title>
        <authorList>
            <person name="Paukszto L."/>
        </authorList>
    </citation>
    <scope>NUCLEOTIDE SEQUENCE [LARGE SCALE GENOMIC DNA]</scope>
    <source>
        <strain evidence="1">LP-2024</strain>
        <tissue evidence="1">Aerial parts of the thallus</tissue>
    </source>
</reference>
<accession>A0ABD3GK92</accession>
<protein>
    <submittedName>
        <fullName evidence="1">Uncharacterized protein</fullName>
    </submittedName>
</protein>
<sequence length="166" mass="18269">MEDIEQQYIIGEGFELHAVGYTLYRVSGKISEIGMEARRASFERAAAGQEPISPSFIPCLSPSMDGIGSQHGGFEYSQVHSSQPGAVGFESLSVPSMERRRSGPNLNVLPMFSEEFLARSVVSAGIRGLERSVSGVRQGSITVLYVLQYCTTEWMRTLVVIDREKT</sequence>
<dbReference type="AlphaFoldDB" id="A0ABD3GK92"/>
<organism evidence="1 2">
    <name type="scientific">Riccia sorocarpa</name>
    <dbReference type="NCBI Taxonomy" id="122646"/>
    <lineage>
        <taxon>Eukaryota</taxon>
        <taxon>Viridiplantae</taxon>
        <taxon>Streptophyta</taxon>
        <taxon>Embryophyta</taxon>
        <taxon>Marchantiophyta</taxon>
        <taxon>Marchantiopsida</taxon>
        <taxon>Marchantiidae</taxon>
        <taxon>Marchantiales</taxon>
        <taxon>Ricciaceae</taxon>
        <taxon>Riccia</taxon>
    </lineage>
</organism>
<dbReference type="Proteomes" id="UP001633002">
    <property type="component" value="Unassembled WGS sequence"/>
</dbReference>
<proteinExistence type="predicted"/>
<gene>
    <name evidence="1" type="ORF">R1sor_021085</name>
</gene>